<evidence type="ECO:0000256" key="7">
    <source>
        <dbReference type="ARBA" id="ARBA00022989"/>
    </source>
</evidence>
<accession>A0A914PUM9</accession>
<evidence type="ECO:0000256" key="2">
    <source>
        <dbReference type="ARBA" id="ARBA00005619"/>
    </source>
</evidence>
<name>A0A914PUM9_9BILA</name>
<protein>
    <recommendedName>
        <fullName evidence="3">Signal recognition particle receptor subunit beta</fullName>
    </recommendedName>
</protein>
<dbReference type="GO" id="GO:0005525">
    <property type="term" value="F:GTP binding"/>
    <property type="evidence" value="ECO:0007669"/>
    <property type="project" value="UniProtKB-KW"/>
</dbReference>
<dbReference type="Proteomes" id="UP000887578">
    <property type="component" value="Unplaced"/>
</dbReference>
<dbReference type="AlphaFoldDB" id="A0A914PUM9"/>
<reference evidence="13" key="1">
    <citation type="submission" date="2022-11" db="UniProtKB">
        <authorList>
            <consortium name="WormBaseParasite"/>
        </authorList>
    </citation>
    <scope>IDENTIFICATION</scope>
</reference>
<evidence type="ECO:0000256" key="6">
    <source>
        <dbReference type="ARBA" id="ARBA00022824"/>
    </source>
</evidence>
<feature type="compositionally biased region" description="Basic and acidic residues" evidence="11">
    <location>
        <begin position="13"/>
        <end position="27"/>
    </location>
</feature>
<evidence type="ECO:0000256" key="3">
    <source>
        <dbReference type="ARBA" id="ARBA00020256"/>
    </source>
</evidence>
<dbReference type="InterPro" id="IPR019009">
    <property type="entry name" value="SRP_receptor_beta_su"/>
</dbReference>
<comment type="subcellular location">
    <subcellularLocation>
        <location evidence="1">Endoplasmic reticulum membrane</location>
        <topology evidence="1">Single-pass membrane protein</topology>
    </subcellularLocation>
</comment>
<keyword evidence="4" id="KW-0812">Transmembrane</keyword>
<feature type="compositionally biased region" description="Polar residues" evidence="11">
    <location>
        <begin position="1"/>
        <end position="11"/>
    </location>
</feature>
<dbReference type="Gene3D" id="3.40.50.300">
    <property type="entry name" value="P-loop containing nucleotide triphosphate hydrolases"/>
    <property type="match status" value="1"/>
</dbReference>
<keyword evidence="10" id="KW-0675">Receptor</keyword>
<comment type="similarity">
    <text evidence="2">Belongs to the SRP receptor beta subunit family.</text>
</comment>
<keyword evidence="7" id="KW-1133">Transmembrane helix</keyword>
<dbReference type="GO" id="GO:0005789">
    <property type="term" value="C:endoplasmic reticulum membrane"/>
    <property type="evidence" value="ECO:0007669"/>
    <property type="project" value="UniProtKB-SubCell"/>
</dbReference>
<keyword evidence="12" id="KW-1185">Reference proteome</keyword>
<evidence type="ECO:0000256" key="9">
    <source>
        <dbReference type="ARBA" id="ARBA00023136"/>
    </source>
</evidence>
<proteinExistence type="inferred from homology"/>
<evidence type="ECO:0000313" key="13">
    <source>
        <dbReference type="WBParaSite" id="PDA_v2.g19991.t1"/>
    </source>
</evidence>
<evidence type="ECO:0000256" key="8">
    <source>
        <dbReference type="ARBA" id="ARBA00023134"/>
    </source>
</evidence>
<keyword evidence="8" id="KW-0342">GTP-binding</keyword>
<keyword evidence="6" id="KW-0256">Endoplasmic reticulum</keyword>
<keyword evidence="9" id="KW-0472">Membrane</keyword>
<dbReference type="InterPro" id="IPR027417">
    <property type="entry name" value="P-loop_NTPase"/>
</dbReference>
<evidence type="ECO:0000256" key="5">
    <source>
        <dbReference type="ARBA" id="ARBA00022741"/>
    </source>
</evidence>
<feature type="region of interest" description="Disordered" evidence="11">
    <location>
        <begin position="1"/>
        <end position="30"/>
    </location>
</feature>
<organism evidence="12 13">
    <name type="scientific">Panagrolaimus davidi</name>
    <dbReference type="NCBI Taxonomy" id="227884"/>
    <lineage>
        <taxon>Eukaryota</taxon>
        <taxon>Metazoa</taxon>
        <taxon>Ecdysozoa</taxon>
        <taxon>Nematoda</taxon>
        <taxon>Chromadorea</taxon>
        <taxon>Rhabditida</taxon>
        <taxon>Tylenchina</taxon>
        <taxon>Panagrolaimomorpha</taxon>
        <taxon>Panagrolaimoidea</taxon>
        <taxon>Panagrolaimidae</taxon>
        <taxon>Panagrolaimus</taxon>
    </lineage>
</organism>
<keyword evidence="5" id="KW-0547">Nucleotide-binding</keyword>
<evidence type="ECO:0000256" key="11">
    <source>
        <dbReference type="SAM" id="MobiDB-lite"/>
    </source>
</evidence>
<evidence type="ECO:0000256" key="4">
    <source>
        <dbReference type="ARBA" id="ARBA00022692"/>
    </source>
</evidence>
<evidence type="ECO:0000256" key="1">
    <source>
        <dbReference type="ARBA" id="ARBA00004389"/>
    </source>
</evidence>
<evidence type="ECO:0000313" key="12">
    <source>
        <dbReference type="Proteomes" id="UP000887578"/>
    </source>
</evidence>
<sequence>MATGKNGSSAAVESRRRSPSERSREIEGSFSCCSKEDNSLAKTEKSIFDALEHEFGLINISRAAALSSTDGRDGGKLLTFSGGDFSWTDIKMDDLNFIPTSAIETDEFDLKNVREWVDSH</sequence>
<dbReference type="WBParaSite" id="PDA_v2.g19991.t1">
    <property type="protein sequence ID" value="PDA_v2.g19991.t1"/>
    <property type="gene ID" value="PDA_v2.g19991"/>
</dbReference>
<dbReference type="Pfam" id="PF09439">
    <property type="entry name" value="SRPRB"/>
    <property type="match status" value="1"/>
</dbReference>
<evidence type="ECO:0000256" key="10">
    <source>
        <dbReference type="ARBA" id="ARBA00023170"/>
    </source>
</evidence>